<dbReference type="STRING" id="307972.A0A2G8KIK8"/>
<evidence type="ECO:0000256" key="1">
    <source>
        <dbReference type="ARBA" id="ARBA00004651"/>
    </source>
</evidence>
<name>A0A2G8KIK8_STIJA</name>
<keyword evidence="9" id="KW-0325">Glycoprotein</keyword>
<feature type="transmembrane region" description="Helical" evidence="11">
    <location>
        <begin position="56"/>
        <end position="78"/>
    </location>
</feature>
<dbReference type="GO" id="GO:0005886">
    <property type="term" value="C:plasma membrane"/>
    <property type="evidence" value="ECO:0007669"/>
    <property type="project" value="UniProtKB-SubCell"/>
</dbReference>
<dbReference type="PRINTS" id="PR00237">
    <property type="entry name" value="GPCRRHODOPSN"/>
</dbReference>
<keyword evidence="2" id="KW-1003">Cell membrane</keyword>
<evidence type="ECO:0000256" key="10">
    <source>
        <dbReference type="ARBA" id="ARBA00023224"/>
    </source>
</evidence>
<keyword evidence="3 11" id="KW-0812">Transmembrane</keyword>
<feature type="transmembrane region" description="Helical" evidence="11">
    <location>
        <begin position="99"/>
        <end position="119"/>
    </location>
</feature>
<dbReference type="Proteomes" id="UP000230750">
    <property type="component" value="Unassembled WGS sequence"/>
</dbReference>
<gene>
    <name evidence="14" type="primary">Kissr1</name>
    <name evidence="13" type="ORF">BSL78_15319</name>
</gene>
<evidence type="ECO:0000256" key="11">
    <source>
        <dbReference type="SAM" id="Phobius"/>
    </source>
</evidence>
<dbReference type="PANTHER" id="PTHR45695:SF23">
    <property type="entry name" value="GALANIN-LIKE G-PROTEIN COUPLED RECEPTOR NPR-9"/>
    <property type="match status" value="1"/>
</dbReference>
<keyword evidence="6 11" id="KW-0472">Membrane</keyword>
<evidence type="ECO:0000313" key="15">
    <source>
        <dbReference type="Proteomes" id="UP000230750"/>
    </source>
</evidence>
<organism evidence="13 15">
    <name type="scientific">Stichopus japonicus</name>
    <name type="common">Sea cucumber</name>
    <dbReference type="NCBI Taxonomy" id="307972"/>
    <lineage>
        <taxon>Eukaryota</taxon>
        <taxon>Metazoa</taxon>
        <taxon>Echinodermata</taxon>
        <taxon>Eleutherozoa</taxon>
        <taxon>Echinozoa</taxon>
        <taxon>Holothuroidea</taxon>
        <taxon>Aspidochirotacea</taxon>
        <taxon>Aspidochirotida</taxon>
        <taxon>Stichopodidae</taxon>
        <taxon>Apostichopus</taxon>
    </lineage>
</organism>
<evidence type="ECO:0000256" key="7">
    <source>
        <dbReference type="ARBA" id="ARBA00023157"/>
    </source>
</evidence>
<feature type="transmembrane region" description="Helical" evidence="11">
    <location>
        <begin position="272"/>
        <end position="293"/>
    </location>
</feature>
<evidence type="ECO:0000256" key="9">
    <source>
        <dbReference type="ARBA" id="ARBA00023180"/>
    </source>
</evidence>
<dbReference type="InterPro" id="IPR000276">
    <property type="entry name" value="GPCR_Rhodpsn"/>
</dbReference>
<accession>A0A2G8KIK8</accession>
<evidence type="ECO:0000313" key="14">
    <source>
        <dbReference type="EMBL" id="QBE90573.1"/>
    </source>
</evidence>
<evidence type="ECO:0000256" key="6">
    <source>
        <dbReference type="ARBA" id="ARBA00023136"/>
    </source>
</evidence>
<evidence type="ECO:0000256" key="4">
    <source>
        <dbReference type="ARBA" id="ARBA00022989"/>
    </source>
</evidence>
<feature type="transmembrane region" description="Helical" evidence="11">
    <location>
        <begin position="218"/>
        <end position="240"/>
    </location>
</feature>
<feature type="transmembrane region" description="Helical" evidence="11">
    <location>
        <begin position="172"/>
        <end position="198"/>
    </location>
</feature>
<keyword evidence="15" id="KW-1185">Reference proteome</keyword>
<comment type="subcellular location">
    <subcellularLocation>
        <location evidence="1">Cell membrane</location>
        <topology evidence="1">Multi-pass membrane protein</topology>
    </subcellularLocation>
</comment>
<keyword evidence="4 11" id="KW-1133">Transmembrane helix</keyword>
<dbReference type="PROSITE" id="PS50262">
    <property type="entry name" value="G_PROTEIN_RECEP_F1_2"/>
    <property type="match status" value="1"/>
</dbReference>
<dbReference type="PANTHER" id="PTHR45695">
    <property type="entry name" value="LEUCOKININ RECEPTOR-RELATED"/>
    <property type="match status" value="1"/>
</dbReference>
<proteinExistence type="evidence at transcript level"/>
<keyword evidence="10" id="KW-0807">Transducer</keyword>
<evidence type="ECO:0000256" key="8">
    <source>
        <dbReference type="ARBA" id="ARBA00023170"/>
    </source>
</evidence>
<dbReference type="EMBL" id="MH709114">
    <property type="protein sequence ID" value="QBE90573.1"/>
    <property type="molecule type" value="mRNA"/>
</dbReference>
<feature type="transmembrane region" description="Helical" evidence="11">
    <location>
        <begin position="313"/>
        <end position="337"/>
    </location>
</feature>
<dbReference type="Gene3D" id="1.20.1070.10">
    <property type="entry name" value="Rhodopsin 7-helix transmembrane proteins"/>
    <property type="match status" value="1"/>
</dbReference>
<dbReference type="Pfam" id="PF00001">
    <property type="entry name" value="7tm_1"/>
    <property type="match status" value="1"/>
</dbReference>
<dbReference type="GO" id="GO:0004930">
    <property type="term" value="F:G protein-coupled receptor activity"/>
    <property type="evidence" value="ECO:0007669"/>
    <property type="project" value="UniProtKB-KW"/>
</dbReference>
<keyword evidence="5" id="KW-0297">G-protein coupled receptor</keyword>
<dbReference type="EMBL" id="MRZV01000556">
    <property type="protein sequence ID" value="PIK47819.1"/>
    <property type="molecule type" value="Genomic_DNA"/>
</dbReference>
<reference evidence="14" key="2">
    <citation type="submission" date="2018-08" db="EMBL/GenBank/DDBJ databases">
        <title>Discovery of Kisspeptin and Kisspeptin receptors in non-chordate deuterostomian invertebrate: an evidence from sea cucumber Apostichopus japonicus (Echinodermata: Holothuroidea).</title>
        <authorList>
            <person name="Wang T."/>
        </authorList>
    </citation>
    <scope>NUCLEOTIDE SEQUENCE</scope>
</reference>
<dbReference type="CDD" id="cd00637">
    <property type="entry name" value="7tm_classA_rhodopsin-like"/>
    <property type="match status" value="1"/>
</dbReference>
<evidence type="ECO:0000256" key="3">
    <source>
        <dbReference type="ARBA" id="ARBA00022692"/>
    </source>
</evidence>
<evidence type="ECO:0000313" key="13">
    <source>
        <dbReference type="EMBL" id="PIK47819.1"/>
    </source>
</evidence>
<evidence type="ECO:0000256" key="2">
    <source>
        <dbReference type="ARBA" id="ARBA00022475"/>
    </source>
</evidence>
<keyword evidence="7" id="KW-1015">Disulfide bond</keyword>
<protein>
    <submittedName>
        <fullName evidence="14">Kisspeptin receptor</fullName>
    </submittedName>
    <submittedName>
        <fullName evidence="13">Putative G-protein coupled receptor</fullName>
    </submittedName>
</protein>
<keyword evidence="8 13" id="KW-0675">Receptor</keyword>
<dbReference type="AlphaFoldDB" id="A0A2G8KIK8"/>
<feature type="domain" description="G-protein coupled receptors family 1 profile" evidence="12">
    <location>
        <begin position="72"/>
        <end position="336"/>
    </location>
</feature>
<feature type="transmembrane region" description="Helical" evidence="11">
    <location>
        <begin position="125"/>
        <end position="151"/>
    </location>
</feature>
<sequence length="378" mass="43453">MFDEMFLGPSSLANSENFDDRIRRDIWTDFENSSYVYTHNNETLRELRVFTGRAEFYFGVLYSLIALIGIIANLLIFVKMCVSSILRTPSNYFITNLAMSDLLVLVALLTTRVITMYTVGYYQNIILIFFIQYLQHVCVQATAFVLAAMSYTRYQFIIHPLKARAEWTSARVWWICGATWIISAILYVPILFGVLHVTGDTVTSFVPIPLRRKMFSSLRLLPMLIIPGGIILISYAKIIATNRKRNTFLRRKSMVTANGTLQKNAETQSKKLTKMVIIIVLVFFIGWGPYQIYLSALDLRPYFLQKTPLRWRFVVISLGVLRLLAYLGCTINPFIYAHTNPAFLTIRRTKKKSILPKTNTTALSTPRNSCQIEQNRIV</sequence>
<dbReference type="SUPFAM" id="SSF81321">
    <property type="entry name" value="Family A G protein-coupled receptor-like"/>
    <property type="match status" value="1"/>
</dbReference>
<dbReference type="InterPro" id="IPR017452">
    <property type="entry name" value="GPCR_Rhodpsn_7TM"/>
</dbReference>
<evidence type="ECO:0000259" key="12">
    <source>
        <dbReference type="PROSITE" id="PS50262"/>
    </source>
</evidence>
<dbReference type="OrthoDB" id="9990906at2759"/>
<reference evidence="13 15" key="1">
    <citation type="journal article" date="2017" name="PLoS Biol.">
        <title>The sea cucumber genome provides insights into morphological evolution and visceral regeneration.</title>
        <authorList>
            <person name="Zhang X."/>
            <person name="Sun L."/>
            <person name="Yuan J."/>
            <person name="Sun Y."/>
            <person name="Gao Y."/>
            <person name="Zhang L."/>
            <person name="Li S."/>
            <person name="Dai H."/>
            <person name="Hamel J.F."/>
            <person name="Liu C."/>
            <person name="Yu Y."/>
            <person name="Liu S."/>
            <person name="Lin W."/>
            <person name="Guo K."/>
            <person name="Jin S."/>
            <person name="Xu P."/>
            <person name="Storey K.B."/>
            <person name="Huan P."/>
            <person name="Zhang T."/>
            <person name="Zhou Y."/>
            <person name="Zhang J."/>
            <person name="Lin C."/>
            <person name="Li X."/>
            <person name="Xing L."/>
            <person name="Huo D."/>
            <person name="Sun M."/>
            <person name="Wang L."/>
            <person name="Mercier A."/>
            <person name="Li F."/>
            <person name="Yang H."/>
            <person name="Xiang J."/>
        </authorList>
    </citation>
    <scope>NUCLEOTIDE SEQUENCE [LARGE SCALE GENOMIC DNA]</scope>
    <source>
        <strain evidence="13">Shaxun</strain>
        <tissue evidence="13">Muscle</tissue>
    </source>
</reference>
<evidence type="ECO:0000256" key="5">
    <source>
        <dbReference type="ARBA" id="ARBA00023040"/>
    </source>
</evidence>